<evidence type="ECO:0000256" key="4">
    <source>
        <dbReference type="ARBA" id="ARBA00035160"/>
    </source>
</evidence>
<dbReference type="EMBL" id="LCRB01000002">
    <property type="protein sequence ID" value="KKW26728.1"/>
    <property type="molecule type" value="Genomic_DNA"/>
</dbReference>
<comment type="similarity">
    <text evidence="1 5 6">Belongs to the universal ribosomal protein uS11 family.</text>
</comment>
<feature type="compositionally biased region" description="Basic and acidic residues" evidence="7">
    <location>
        <begin position="9"/>
        <end position="19"/>
    </location>
</feature>
<name>A0A0G1X6F3_UNCK3</name>
<evidence type="ECO:0000256" key="1">
    <source>
        <dbReference type="ARBA" id="ARBA00006194"/>
    </source>
</evidence>
<dbReference type="GO" id="GO:0006412">
    <property type="term" value="P:translation"/>
    <property type="evidence" value="ECO:0007669"/>
    <property type="project" value="UniProtKB-UniRule"/>
</dbReference>
<comment type="function">
    <text evidence="5">Located on the platform of the 30S subunit, it bridges several disparate RNA helices of the 16S rRNA. Forms part of the Shine-Dalgarno cleft in the 70S ribosome.</text>
</comment>
<dbReference type="PIRSF" id="PIRSF002131">
    <property type="entry name" value="Ribosomal_S11"/>
    <property type="match status" value="1"/>
</dbReference>
<dbReference type="PATRIC" id="fig|1620414.3.peg.285"/>
<keyword evidence="5" id="KW-0694">RNA-binding</keyword>
<evidence type="ECO:0000256" key="3">
    <source>
        <dbReference type="ARBA" id="ARBA00023274"/>
    </source>
</evidence>
<dbReference type="PROSITE" id="PS00054">
    <property type="entry name" value="RIBOSOMAL_S11"/>
    <property type="match status" value="1"/>
</dbReference>
<evidence type="ECO:0000256" key="6">
    <source>
        <dbReference type="RuleBase" id="RU003629"/>
    </source>
</evidence>
<evidence type="ECO:0000313" key="9">
    <source>
        <dbReference type="Proteomes" id="UP000034913"/>
    </source>
</evidence>
<dbReference type="GO" id="GO:1990904">
    <property type="term" value="C:ribonucleoprotein complex"/>
    <property type="evidence" value="ECO:0007669"/>
    <property type="project" value="UniProtKB-KW"/>
</dbReference>
<dbReference type="Proteomes" id="UP000034913">
    <property type="component" value="Unassembled WGS sequence"/>
</dbReference>
<keyword evidence="5" id="KW-0699">rRNA-binding</keyword>
<dbReference type="GO" id="GO:0005840">
    <property type="term" value="C:ribosome"/>
    <property type="evidence" value="ECO:0007669"/>
    <property type="project" value="UniProtKB-KW"/>
</dbReference>
<evidence type="ECO:0000256" key="7">
    <source>
        <dbReference type="SAM" id="MobiDB-lite"/>
    </source>
</evidence>
<comment type="caution">
    <text evidence="8">The sequence shown here is derived from an EMBL/GenBank/DDBJ whole genome shotgun (WGS) entry which is preliminary data.</text>
</comment>
<feature type="compositionally biased region" description="Low complexity" evidence="7">
    <location>
        <begin position="20"/>
        <end position="29"/>
    </location>
</feature>
<dbReference type="GO" id="GO:0019843">
    <property type="term" value="F:rRNA binding"/>
    <property type="evidence" value="ECO:0007669"/>
    <property type="project" value="UniProtKB-UniRule"/>
</dbReference>
<gene>
    <name evidence="5" type="primary">rpsK</name>
    <name evidence="8" type="ORF">VF00_C0002G0053</name>
</gene>
<dbReference type="PANTHER" id="PTHR11759">
    <property type="entry name" value="40S RIBOSOMAL PROTEIN S14/30S RIBOSOMAL PROTEIN S11"/>
    <property type="match status" value="1"/>
</dbReference>
<dbReference type="GO" id="GO:0003735">
    <property type="term" value="F:structural constituent of ribosome"/>
    <property type="evidence" value="ECO:0007669"/>
    <property type="project" value="InterPro"/>
</dbReference>
<dbReference type="SUPFAM" id="SSF53137">
    <property type="entry name" value="Translational machinery components"/>
    <property type="match status" value="1"/>
</dbReference>
<dbReference type="AlphaFoldDB" id="A0A0G1X6F3"/>
<dbReference type="InterPro" id="IPR001971">
    <property type="entry name" value="Ribosomal_uS11"/>
</dbReference>
<comment type="subunit">
    <text evidence="5">Part of the 30S ribosomal subunit. Interacts with proteins S7 and S18. Binds to IF-3.</text>
</comment>
<evidence type="ECO:0000256" key="5">
    <source>
        <dbReference type="HAMAP-Rule" id="MF_01310"/>
    </source>
</evidence>
<organism evidence="8 9">
    <name type="scientific">candidate division Kazan bacterium GW2011_GWB1_52_7</name>
    <dbReference type="NCBI Taxonomy" id="1620414"/>
    <lineage>
        <taxon>Bacteria</taxon>
        <taxon>Bacteria division Kazan-3B-28</taxon>
    </lineage>
</organism>
<dbReference type="InterPro" id="IPR018102">
    <property type="entry name" value="Ribosomal_uS11_CS"/>
</dbReference>
<dbReference type="HAMAP" id="MF_01310">
    <property type="entry name" value="Ribosomal_uS11"/>
    <property type="match status" value="1"/>
</dbReference>
<dbReference type="InterPro" id="IPR036967">
    <property type="entry name" value="Ribosomal_uS11_sf"/>
</dbReference>
<sequence length="154" mass="16368">MSRKKRLQKKAEKGKKAEVKQQAIAAKAAAKPKKKRVKRTVLEGRAYIKSTFNNTLITITDSAGAVLSTGSAGQQGFRGSKKSTSFASSKAASAAINRVVGMGLQKIQIFVQGVGTGRDAAIRSIAQAGVEVTTIKDVTPIPHNGPRPRKARRV</sequence>
<reference evidence="8 9" key="1">
    <citation type="journal article" date="2015" name="Nature">
        <title>rRNA introns, odd ribosomes, and small enigmatic genomes across a large radiation of phyla.</title>
        <authorList>
            <person name="Brown C.T."/>
            <person name="Hug L.A."/>
            <person name="Thomas B.C."/>
            <person name="Sharon I."/>
            <person name="Castelle C.J."/>
            <person name="Singh A."/>
            <person name="Wilkins M.J."/>
            <person name="Williams K.H."/>
            <person name="Banfield J.F."/>
        </authorList>
    </citation>
    <scope>NUCLEOTIDE SEQUENCE [LARGE SCALE GENOMIC DNA]</scope>
</reference>
<keyword evidence="3 5" id="KW-0687">Ribonucleoprotein</keyword>
<dbReference type="Gene3D" id="3.30.420.80">
    <property type="entry name" value="Ribosomal protein S11"/>
    <property type="match status" value="1"/>
</dbReference>
<accession>A0A0G1X6F3</accession>
<feature type="region of interest" description="Disordered" evidence="7">
    <location>
        <begin position="1"/>
        <end position="31"/>
    </location>
</feature>
<evidence type="ECO:0000313" key="8">
    <source>
        <dbReference type="EMBL" id="KKW26728.1"/>
    </source>
</evidence>
<dbReference type="Pfam" id="PF00411">
    <property type="entry name" value="Ribosomal_S11"/>
    <property type="match status" value="1"/>
</dbReference>
<evidence type="ECO:0000256" key="2">
    <source>
        <dbReference type="ARBA" id="ARBA00022980"/>
    </source>
</evidence>
<keyword evidence="2 5" id="KW-0689">Ribosomal protein</keyword>
<protein>
    <recommendedName>
        <fullName evidence="4 5">Small ribosomal subunit protein uS11</fullName>
    </recommendedName>
</protein>
<proteinExistence type="inferred from homology"/>
<dbReference type="NCBIfam" id="NF003698">
    <property type="entry name" value="PRK05309.1"/>
    <property type="match status" value="1"/>
</dbReference>